<evidence type="ECO:0000313" key="3">
    <source>
        <dbReference type="Proteomes" id="UP000777482"/>
    </source>
</evidence>
<name>A0A9P6W0M2_RHOMI</name>
<keyword evidence="3" id="KW-1185">Reference proteome</keyword>
<evidence type="ECO:0000256" key="1">
    <source>
        <dbReference type="SAM" id="MobiDB-lite"/>
    </source>
</evidence>
<dbReference type="EMBL" id="PUHQ01000060">
    <property type="protein sequence ID" value="KAG0658936.1"/>
    <property type="molecule type" value="Genomic_DNA"/>
</dbReference>
<feature type="compositionally biased region" description="Low complexity" evidence="1">
    <location>
        <begin position="336"/>
        <end position="347"/>
    </location>
</feature>
<feature type="region of interest" description="Disordered" evidence="1">
    <location>
        <begin position="195"/>
        <end position="372"/>
    </location>
</feature>
<evidence type="ECO:0000313" key="2">
    <source>
        <dbReference type="EMBL" id="KAG0658936.1"/>
    </source>
</evidence>
<accession>A0A9P6W0M2</accession>
<feature type="compositionally biased region" description="Basic and acidic residues" evidence="1">
    <location>
        <begin position="275"/>
        <end position="286"/>
    </location>
</feature>
<feature type="region of interest" description="Disordered" evidence="1">
    <location>
        <begin position="547"/>
        <end position="575"/>
    </location>
</feature>
<feature type="compositionally biased region" description="Polar residues" evidence="1">
    <location>
        <begin position="296"/>
        <end position="335"/>
    </location>
</feature>
<feature type="compositionally biased region" description="Polar residues" evidence="1">
    <location>
        <begin position="107"/>
        <end position="120"/>
    </location>
</feature>
<dbReference type="OrthoDB" id="2524705at2759"/>
<comment type="caution">
    <text evidence="2">The sequence shown here is derived from an EMBL/GenBank/DDBJ whole genome shotgun (WGS) entry which is preliminary data.</text>
</comment>
<feature type="compositionally biased region" description="Basic residues" evidence="1">
    <location>
        <begin position="222"/>
        <end position="233"/>
    </location>
</feature>
<protein>
    <submittedName>
        <fullName evidence="2">Serine/arginine repetitive matrix protein 2</fullName>
    </submittedName>
</protein>
<gene>
    <name evidence="2" type="primary">SRRM2_2</name>
    <name evidence="2" type="ORF">C6P46_005556</name>
</gene>
<dbReference type="AlphaFoldDB" id="A0A9P6W0M2"/>
<sequence>MDASSKQHTAPAGQGKSSGMSEQAMGHHHTWHGKSDAPIKPNIDCCEMHKRDAMEAAKRLEHDEVHHFDGQIPNVAEHAQHVLQDPHSPPDAKLNALDDAEALPHGGSSTLITPNFSSASPHRPLSRTRLGSMLLLTWGKISGGCAGTGALTGTLTPVQVGFPEGLRASTQCVRDFLLRGPPLALVISLSPSSILASPNNNRMRTKPKALRAPTKTDDWRPNRIRSKAFHHHALVSPLPRPSSSSADRTAAATATPTSSRSSTTTSKGVPARQRLRLDRACKDDRAGSPAMRTRRSSAALSGTAPDSTAGSSSPPATGTKVSTPTPSQGSKAKQVSSSPPDLPPDLLRLVHPSSASLGDPTEKPGRGAYRSCDACSRRREKVREVLFVSCIIHETICIWSKCKPLYERSGALPGGASSDDRIAKRQAEVDQLRTRIGQLAHRVGLKVEDVLDPERIRHYLDNGLPPSWPKTIIASCLGRWFGFGCLFLVLPLPSSSPSDRPLETVFTPLRLFHTDVSLRLRMKAGMAARSTLLSALALSAAPLGTSAGFEASSRPCRSLRPPALSRTAAEHTSAPVESTVSSSAFAMPLG</sequence>
<feature type="compositionally biased region" description="Low complexity" evidence="1">
    <location>
        <begin position="241"/>
        <end position="266"/>
    </location>
</feature>
<proteinExistence type="predicted"/>
<reference evidence="2 3" key="1">
    <citation type="submission" date="2020-11" db="EMBL/GenBank/DDBJ databases">
        <title>Kefir isolates.</title>
        <authorList>
            <person name="Marcisauskas S."/>
            <person name="Kim Y."/>
            <person name="Blasche S."/>
        </authorList>
    </citation>
    <scope>NUCLEOTIDE SEQUENCE [LARGE SCALE GENOMIC DNA]</scope>
    <source>
        <strain evidence="2 3">KR</strain>
    </source>
</reference>
<organism evidence="2 3">
    <name type="scientific">Rhodotorula mucilaginosa</name>
    <name type="common">Yeast</name>
    <name type="synonym">Rhodotorula rubra</name>
    <dbReference type="NCBI Taxonomy" id="5537"/>
    <lineage>
        <taxon>Eukaryota</taxon>
        <taxon>Fungi</taxon>
        <taxon>Dikarya</taxon>
        <taxon>Basidiomycota</taxon>
        <taxon>Pucciniomycotina</taxon>
        <taxon>Microbotryomycetes</taxon>
        <taxon>Sporidiobolales</taxon>
        <taxon>Sporidiobolaceae</taxon>
        <taxon>Rhodotorula</taxon>
    </lineage>
</organism>
<feature type="region of interest" description="Disordered" evidence="1">
    <location>
        <begin position="1"/>
        <end position="38"/>
    </location>
</feature>
<feature type="region of interest" description="Disordered" evidence="1">
    <location>
        <begin position="101"/>
        <end position="124"/>
    </location>
</feature>
<dbReference type="Proteomes" id="UP000777482">
    <property type="component" value="Unassembled WGS sequence"/>
</dbReference>